<dbReference type="EMBL" id="DS027697">
    <property type="protein sequence ID" value="EAW17081.1"/>
    <property type="molecule type" value="Genomic_DNA"/>
</dbReference>
<dbReference type="HOGENOM" id="CLU_081018_0_0_1"/>
<organism evidence="1 2">
    <name type="scientific">Neosartorya fischeri (strain ATCC 1020 / DSM 3700 / CBS 544.65 / FGSC A1164 / JCM 1740 / NRRL 181 / WB 181)</name>
    <name type="common">Aspergillus fischerianus</name>
    <dbReference type="NCBI Taxonomy" id="331117"/>
    <lineage>
        <taxon>Eukaryota</taxon>
        <taxon>Fungi</taxon>
        <taxon>Dikarya</taxon>
        <taxon>Ascomycota</taxon>
        <taxon>Pezizomycotina</taxon>
        <taxon>Eurotiomycetes</taxon>
        <taxon>Eurotiomycetidae</taxon>
        <taxon>Eurotiales</taxon>
        <taxon>Aspergillaceae</taxon>
        <taxon>Aspergillus</taxon>
        <taxon>Aspergillus subgen. Fumigati</taxon>
    </lineage>
</organism>
<dbReference type="OrthoDB" id="2103397at2759"/>
<protein>
    <submittedName>
        <fullName evidence="1">Uncharacterized protein</fullName>
    </submittedName>
</protein>
<evidence type="ECO:0000313" key="2">
    <source>
        <dbReference type="Proteomes" id="UP000006702"/>
    </source>
</evidence>
<dbReference type="STRING" id="331117.A1DK42"/>
<keyword evidence="2" id="KW-1185">Reference proteome</keyword>
<accession>A1DK42</accession>
<reference evidence="2" key="1">
    <citation type="journal article" date="2008" name="PLoS Genet.">
        <title>Genomic islands in the pathogenic filamentous fungus Aspergillus fumigatus.</title>
        <authorList>
            <person name="Fedorova N.D."/>
            <person name="Khaldi N."/>
            <person name="Joardar V.S."/>
            <person name="Maiti R."/>
            <person name="Amedeo P."/>
            <person name="Anderson M.J."/>
            <person name="Crabtree J."/>
            <person name="Silva J.C."/>
            <person name="Badger J.H."/>
            <person name="Albarraq A."/>
            <person name="Angiuoli S."/>
            <person name="Bussey H."/>
            <person name="Bowyer P."/>
            <person name="Cotty P.J."/>
            <person name="Dyer P.S."/>
            <person name="Egan A."/>
            <person name="Galens K."/>
            <person name="Fraser-Liggett C.M."/>
            <person name="Haas B.J."/>
            <person name="Inman J.M."/>
            <person name="Kent R."/>
            <person name="Lemieux S."/>
            <person name="Malavazi I."/>
            <person name="Orvis J."/>
            <person name="Roemer T."/>
            <person name="Ronning C.M."/>
            <person name="Sundaram J.P."/>
            <person name="Sutton G."/>
            <person name="Turner G."/>
            <person name="Venter J.C."/>
            <person name="White O.R."/>
            <person name="Whitty B.R."/>
            <person name="Youngman P."/>
            <person name="Wolfe K.H."/>
            <person name="Goldman G.H."/>
            <person name="Wortman J.R."/>
            <person name="Jiang B."/>
            <person name="Denning D.W."/>
            <person name="Nierman W.C."/>
        </authorList>
    </citation>
    <scope>NUCLEOTIDE SEQUENCE [LARGE SCALE GENOMIC DNA]</scope>
    <source>
        <strain evidence="2">ATCC 1020 / DSM 3700 / CBS 544.65 / FGSC A1164 / JCM 1740 / NRRL 181 / WB 181</strain>
    </source>
</reference>
<dbReference type="GeneID" id="4585187"/>
<proteinExistence type="predicted"/>
<name>A1DK42_NEOFI</name>
<dbReference type="eggNOG" id="ENOG502RP37">
    <property type="taxonomic scope" value="Eukaryota"/>
</dbReference>
<gene>
    <name evidence="1" type="ORF">NFIA_004370</name>
</gene>
<dbReference type="Proteomes" id="UP000006702">
    <property type="component" value="Unassembled WGS sequence"/>
</dbReference>
<dbReference type="OMA" id="VISPSSW"/>
<dbReference type="AlphaFoldDB" id="A1DK42"/>
<dbReference type="KEGG" id="nfi:NFIA_004370"/>
<sequence length="176" mass="20137">MQPIRSRSEPDNGEDNESEVLDNFLDATVISPSSWWRKKSTWRIGRDDRLEMPSSLESLLDDYNLALIVESPNTKLIRPRLDAILIQILSVVKEARQKSEIGRFGMSAILDAVSWGSRRRLCIAHDFQGCSYIVGCSVDYTLWYGSQQDLETNFIVVRSDVLMEEECWMPLAAMCK</sequence>
<dbReference type="RefSeq" id="XP_001258978.1">
    <property type="nucleotide sequence ID" value="XM_001258977.1"/>
</dbReference>
<dbReference type="VEuPathDB" id="FungiDB:NFIA_004370"/>
<evidence type="ECO:0000313" key="1">
    <source>
        <dbReference type="EMBL" id="EAW17081.1"/>
    </source>
</evidence>